<gene>
    <name evidence="1" type="ORF">B0I24_10974</name>
    <name evidence="2" type="ORF">CWE07_10145</name>
</gene>
<accession>A0A327X1S6</accession>
<evidence type="ECO:0000313" key="1">
    <source>
        <dbReference type="EMBL" id="RAJ96393.1"/>
    </source>
</evidence>
<evidence type="ECO:0000313" key="2">
    <source>
        <dbReference type="EMBL" id="RUO22831.1"/>
    </source>
</evidence>
<keyword evidence="4" id="KW-1185">Reference proteome</keyword>
<dbReference type="RefSeq" id="WP_111569798.1">
    <property type="nucleotide sequence ID" value="NZ_PIPK01000009.1"/>
</dbReference>
<sequence length="126" mass="14327">MFEQAKQDSQFHQLMRKSTTALQARDYEAAYICLQACVCISEVDLRAKLCAERAEDYCTAVILLAATELKLAHDDQACGHFADALHLLHTLYQLQHTEADKALIRRFETILIRAQQTACTLSRLTR</sequence>
<dbReference type="Proteomes" id="UP000287865">
    <property type="component" value="Unassembled WGS sequence"/>
</dbReference>
<dbReference type="Proteomes" id="UP000249203">
    <property type="component" value="Unassembled WGS sequence"/>
</dbReference>
<name>A0A327X1S6_9GAMM</name>
<dbReference type="EMBL" id="PIPK01000009">
    <property type="protein sequence ID" value="RUO22831.1"/>
    <property type="molecule type" value="Genomic_DNA"/>
</dbReference>
<proteinExistence type="predicted"/>
<protein>
    <recommendedName>
        <fullName evidence="5">Tetratricopeptide repeat protein</fullName>
    </recommendedName>
</protein>
<evidence type="ECO:0000313" key="3">
    <source>
        <dbReference type="Proteomes" id="UP000249203"/>
    </source>
</evidence>
<evidence type="ECO:0000313" key="4">
    <source>
        <dbReference type="Proteomes" id="UP000287865"/>
    </source>
</evidence>
<evidence type="ECO:0008006" key="5">
    <source>
        <dbReference type="Google" id="ProtNLM"/>
    </source>
</evidence>
<comment type="caution">
    <text evidence="1">The sequence shown here is derived from an EMBL/GenBank/DDBJ whole genome shotgun (WGS) entry which is preliminary data.</text>
</comment>
<dbReference type="EMBL" id="QLMD01000009">
    <property type="protein sequence ID" value="RAJ96393.1"/>
    <property type="molecule type" value="Genomic_DNA"/>
</dbReference>
<reference evidence="1 3" key="2">
    <citation type="submission" date="2018-06" db="EMBL/GenBank/DDBJ databases">
        <title>Genomic Encyclopedia of Type Strains, Phase III (KMG-III): the genomes of soil and plant-associated and newly described type strains.</title>
        <authorList>
            <person name="Whitman W."/>
        </authorList>
    </citation>
    <scope>NUCLEOTIDE SEQUENCE [LARGE SCALE GENOMIC DNA]</scope>
    <source>
        <strain evidence="1 3">CGMCC 1.15366</strain>
    </source>
</reference>
<reference evidence="2 4" key="1">
    <citation type="journal article" date="2018" name="Front. Microbiol.">
        <title>Genome-Based Analysis Reveals the Taxonomy and Diversity of the Family Idiomarinaceae.</title>
        <authorList>
            <person name="Liu Y."/>
            <person name="Lai Q."/>
            <person name="Shao Z."/>
        </authorList>
    </citation>
    <scope>NUCLEOTIDE SEQUENCE [LARGE SCALE GENOMIC DNA]</scope>
    <source>
        <strain evidence="2 4">CF12-14</strain>
    </source>
</reference>
<organism evidence="1 3">
    <name type="scientific">Aliidiomarina maris</name>
    <dbReference type="NCBI Taxonomy" id="531312"/>
    <lineage>
        <taxon>Bacteria</taxon>
        <taxon>Pseudomonadati</taxon>
        <taxon>Pseudomonadota</taxon>
        <taxon>Gammaproteobacteria</taxon>
        <taxon>Alteromonadales</taxon>
        <taxon>Idiomarinaceae</taxon>
        <taxon>Aliidiomarina</taxon>
    </lineage>
</organism>
<dbReference type="AlphaFoldDB" id="A0A327X1S6"/>